<dbReference type="InterPro" id="IPR018060">
    <property type="entry name" value="HTH_AraC"/>
</dbReference>
<dbReference type="Pfam" id="PF12833">
    <property type="entry name" value="HTH_18"/>
    <property type="match status" value="1"/>
</dbReference>
<dbReference type="PANTHER" id="PTHR47893">
    <property type="entry name" value="REGULATORY PROTEIN PCHR"/>
    <property type="match status" value="1"/>
</dbReference>
<feature type="domain" description="HTH araC/xylS-type" evidence="3">
    <location>
        <begin position="236"/>
        <end position="334"/>
    </location>
</feature>
<organism evidence="4 5">
    <name type="scientific">Autumnicola psychrophila</name>
    <dbReference type="NCBI Taxonomy" id="3075592"/>
    <lineage>
        <taxon>Bacteria</taxon>
        <taxon>Pseudomonadati</taxon>
        <taxon>Bacteroidota</taxon>
        <taxon>Flavobacteriia</taxon>
        <taxon>Flavobacteriales</taxon>
        <taxon>Flavobacteriaceae</taxon>
        <taxon>Autumnicola</taxon>
    </lineage>
</organism>
<comment type="caution">
    <text evidence="4">The sequence shown here is derived from an EMBL/GenBank/DDBJ whole genome shotgun (WGS) entry which is preliminary data.</text>
</comment>
<keyword evidence="1" id="KW-0805">Transcription regulation</keyword>
<dbReference type="InterPro" id="IPR009057">
    <property type="entry name" value="Homeodomain-like_sf"/>
</dbReference>
<keyword evidence="5" id="KW-1185">Reference proteome</keyword>
<reference evidence="4 5" key="1">
    <citation type="submission" date="2023-09" db="EMBL/GenBank/DDBJ databases">
        <authorList>
            <person name="Rey-Velasco X."/>
        </authorList>
    </citation>
    <scope>NUCLEOTIDE SEQUENCE [LARGE SCALE GENOMIC DNA]</scope>
    <source>
        <strain evidence="4 5">F225</strain>
    </source>
</reference>
<evidence type="ECO:0000256" key="2">
    <source>
        <dbReference type="ARBA" id="ARBA00023163"/>
    </source>
</evidence>
<evidence type="ECO:0000313" key="4">
    <source>
        <dbReference type="EMBL" id="MDT0687185.1"/>
    </source>
</evidence>
<accession>A0ABU3DTZ0</accession>
<dbReference type="PANTHER" id="PTHR47893:SF1">
    <property type="entry name" value="REGULATORY PROTEIN PCHR"/>
    <property type="match status" value="1"/>
</dbReference>
<evidence type="ECO:0000256" key="1">
    <source>
        <dbReference type="ARBA" id="ARBA00023015"/>
    </source>
</evidence>
<sequence length="345" mass="39787">MGISVTALPVEDIIKDLSQQWEIPIDNDSGELTIKVPEVLGEGFIQGTSFDSGIGVIEYNCTFFSDYEITFIKKETHPLKFIFCSEGEADHGFNEDNDRHTIETYQNVIVSSSGENGHLLKFKANKKVHVTSIEIMRSIFNRRQNHHYKGIPSDLKTLFEDSVAEKKFFYQGHYSMRSADIVEEIHQKELDGFLRSLFVEAKLYEMLTLQIRQYKDDNQVDNLPQILRKSDVEKVERASRIINDALNQNYSVEHLAKEVGTNVNKLQEGFKHLYGLTVNKYVQQVKLDASKQMLTTSDHNISEIVNLIGLNNRSYFSKIFKEKYGVSPRYFLKSYKDKGEEDLKD</sequence>
<evidence type="ECO:0000259" key="3">
    <source>
        <dbReference type="PROSITE" id="PS01124"/>
    </source>
</evidence>
<name>A0ABU3DTZ0_9FLAO</name>
<dbReference type="Gene3D" id="1.10.10.60">
    <property type="entry name" value="Homeodomain-like"/>
    <property type="match status" value="2"/>
</dbReference>
<protein>
    <submittedName>
        <fullName evidence="4">AraC family transcriptional regulator</fullName>
    </submittedName>
</protein>
<evidence type="ECO:0000313" key="5">
    <source>
        <dbReference type="Proteomes" id="UP001253848"/>
    </source>
</evidence>
<dbReference type="EMBL" id="JAVRHN010000009">
    <property type="protein sequence ID" value="MDT0687185.1"/>
    <property type="molecule type" value="Genomic_DNA"/>
</dbReference>
<dbReference type="InterPro" id="IPR053142">
    <property type="entry name" value="PchR_regulatory_protein"/>
</dbReference>
<dbReference type="RefSeq" id="WP_311500482.1">
    <property type="nucleotide sequence ID" value="NZ_JAVRHN010000009.1"/>
</dbReference>
<keyword evidence="2" id="KW-0804">Transcription</keyword>
<dbReference type="Proteomes" id="UP001253848">
    <property type="component" value="Unassembled WGS sequence"/>
</dbReference>
<dbReference type="SUPFAM" id="SSF46689">
    <property type="entry name" value="Homeodomain-like"/>
    <property type="match status" value="2"/>
</dbReference>
<gene>
    <name evidence="4" type="ORF">RM541_12500</name>
</gene>
<dbReference type="SMART" id="SM00342">
    <property type="entry name" value="HTH_ARAC"/>
    <property type="match status" value="1"/>
</dbReference>
<dbReference type="PROSITE" id="PS01124">
    <property type="entry name" value="HTH_ARAC_FAMILY_2"/>
    <property type="match status" value="1"/>
</dbReference>
<proteinExistence type="predicted"/>